<comment type="caution">
    <text evidence="1">The sequence shown here is derived from an EMBL/GenBank/DDBJ whole genome shotgun (WGS) entry which is preliminary data.</text>
</comment>
<dbReference type="EMBL" id="JAHRHJ020000002">
    <property type="protein sequence ID" value="KAH9326738.1"/>
    <property type="molecule type" value="Genomic_DNA"/>
</dbReference>
<evidence type="ECO:0000313" key="2">
    <source>
        <dbReference type="Proteomes" id="UP000824469"/>
    </source>
</evidence>
<name>A0AA38GR36_TAXCH</name>
<feature type="non-terminal residue" evidence="1">
    <location>
        <position position="57"/>
    </location>
</feature>
<organism evidence="1 2">
    <name type="scientific">Taxus chinensis</name>
    <name type="common">Chinese yew</name>
    <name type="synonym">Taxus wallichiana var. chinensis</name>
    <dbReference type="NCBI Taxonomy" id="29808"/>
    <lineage>
        <taxon>Eukaryota</taxon>
        <taxon>Viridiplantae</taxon>
        <taxon>Streptophyta</taxon>
        <taxon>Embryophyta</taxon>
        <taxon>Tracheophyta</taxon>
        <taxon>Spermatophyta</taxon>
        <taxon>Pinopsida</taxon>
        <taxon>Pinidae</taxon>
        <taxon>Conifers II</taxon>
        <taxon>Cupressales</taxon>
        <taxon>Taxaceae</taxon>
        <taxon>Taxus</taxon>
    </lineage>
</organism>
<protein>
    <submittedName>
        <fullName evidence="1">Uncharacterized protein</fullName>
    </submittedName>
</protein>
<gene>
    <name evidence="1" type="ORF">KI387_006916</name>
</gene>
<dbReference type="AlphaFoldDB" id="A0AA38GR36"/>
<feature type="non-terminal residue" evidence="1">
    <location>
        <position position="1"/>
    </location>
</feature>
<accession>A0AA38GR36</accession>
<evidence type="ECO:0000313" key="1">
    <source>
        <dbReference type="EMBL" id="KAH9326738.1"/>
    </source>
</evidence>
<keyword evidence="2" id="KW-1185">Reference proteome</keyword>
<dbReference type="Proteomes" id="UP000824469">
    <property type="component" value="Unassembled WGS sequence"/>
</dbReference>
<sequence length="57" mass="5779">KARPGQSPGRRWICSLPVDMQDGSLDGLGDESATADACSATACDIGEILVEGRASSG</sequence>
<reference evidence="1 2" key="1">
    <citation type="journal article" date="2021" name="Nat. Plants">
        <title>The Taxus genome provides insights into paclitaxel biosynthesis.</title>
        <authorList>
            <person name="Xiong X."/>
            <person name="Gou J."/>
            <person name="Liao Q."/>
            <person name="Li Y."/>
            <person name="Zhou Q."/>
            <person name="Bi G."/>
            <person name="Li C."/>
            <person name="Du R."/>
            <person name="Wang X."/>
            <person name="Sun T."/>
            <person name="Guo L."/>
            <person name="Liang H."/>
            <person name="Lu P."/>
            <person name="Wu Y."/>
            <person name="Zhang Z."/>
            <person name="Ro D.K."/>
            <person name="Shang Y."/>
            <person name="Huang S."/>
            <person name="Yan J."/>
        </authorList>
    </citation>
    <scope>NUCLEOTIDE SEQUENCE [LARGE SCALE GENOMIC DNA]</scope>
    <source>
        <strain evidence="1">Ta-2019</strain>
    </source>
</reference>
<proteinExistence type="predicted"/>